<evidence type="ECO:0000313" key="2">
    <source>
        <dbReference type="EMBL" id="CAB4179095.1"/>
    </source>
</evidence>
<proteinExistence type="predicted"/>
<gene>
    <name evidence="2" type="ORF">UFOVP1024_36</name>
    <name evidence="1" type="ORF">UFOVP949_15</name>
</gene>
<sequence>MPLKPHPTDPDKIVYASRWYDIPQLQGVTTTQRPWVDLTEDEIENIEEKALTKQWAIRMTIAQLKECNA</sequence>
<accession>A0A6J5PV77</accession>
<reference evidence="1" key="1">
    <citation type="submission" date="2020-05" db="EMBL/GenBank/DDBJ databases">
        <authorList>
            <person name="Chiriac C."/>
            <person name="Salcher M."/>
            <person name="Ghai R."/>
            <person name="Kavagutti S V."/>
        </authorList>
    </citation>
    <scope>NUCLEOTIDE SEQUENCE</scope>
</reference>
<evidence type="ECO:0000313" key="1">
    <source>
        <dbReference type="EMBL" id="CAB4172968.1"/>
    </source>
</evidence>
<name>A0A6J5PV77_9CAUD</name>
<organism evidence="1">
    <name type="scientific">uncultured Caudovirales phage</name>
    <dbReference type="NCBI Taxonomy" id="2100421"/>
    <lineage>
        <taxon>Viruses</taxon>
        <taxon>Duplodnaviria</taxon>
        <taxon>Heunggongvirae</taxon>
        <taxon>Uroviricota</taxon>
        <taxon>Caudoviricetes</taxon>
        <taxon>Peduoviridae</taxon>
        <taxon>Maltschvirus</taxon>
        <taxon>Maltschvirus maltsch</taxon>
    </lineage>
</organism>
<protein>
    <submittedName>
        <fullName evidence="1">Uncharacterized protein</fullName>
    </submittedName>
</protein>
<dbReference type="EMBL" id="LR796976">
    <property type="protein sequence ID" value="CAB4179095.1"/>
    <property type="molecule type" value="Genomic_DNA"/>
</dbReference>
<dbReference type="EMBL" id="LR796893">
    <property type="protein sequence ID" value="CAB4172968.1"/>
    <property type="molecule type" value="Genomic_DNA"/>
</dbReference>